<evidence type="ECO:0000313" key="2">
    <source>
        <dbReference type="EMBL" id="SSY81164.1"/>
    </source>
</evidence>
<dbReference type="RefSeq" id="WP_147293727.1">
    <property type="nucleotide sequence ID" value="NZ_CP091519.2"/>
</dbReference>
<feature type="transmembrane region" description="Helical" evidence="1">
    <location>
        <begin position="18"/>
        <end position="38"/>
    </location>
</feature>
<keyword evidence="1" id="KW-0812">Transmembrane</keyword>
<gene>
    <name evidence="2" type="ORF">NCTC10283_02730</name>
</gene>
<keyword evidence="3" id="KW-1185">Reference proteome</keyword>
<protein>
    <submittedName>
        <fullName evidence="2">Uncharacterized protein</fullName>
    </submittedName>
</protein>
<name>A0A376BXW2_9NEIS</name>
<accession>A0A376BXW2</accession>
<dbReference type="EMBL" id="UFSO01000003">
    <property type="protein sequence ID" value="SSY81164.1"/>
    <property type="molecule type" value="Genomic_DNA"/>
</dbReference>
<dbReference type="STRING" id="1120980.GCA_000745955_01209"/>
<proteinExistence type="predicted"/>
<keyword evidence="1" id="KW-1133">Transmembrane helix</keyword>
<evidence type="ECO:0000313" key="3">
    <source>
        <dbReference type="Proteomes" id="UP000254209"/>
    </source>
</evidence>
<reference evidence="2 3" key="1">
    <citation type="submission" date="2018-06" db="EMBL/GenBank/DDBJ databases">
        <authorList>
            <consortium name="Pathogen Informatics"/>
            <person name="Doyle S."/>
        </authorList>
    </citation>
    <scope>NUCLEOTIDE SEQUENCE [LARGE SCALE GENOMIC DNA]</scope>
    <source>
        <strain evidence="2 3">NCTC10283</strain>
    </source>
</reference>
<organism evidence="2 3">
    <name type="scientific">Alysiella crassa</name>
    <dbReference type="NCBI Taxonomy" id="153491"/>
    <lineage>
        <taxon>Bacteria</taxon>
        <taxon>Pseudomonadati</taxon>
        <taxon>Pseudomonadota</taxon>
        <taxon>Betaproteobacteria</taxon>
        <taxon>Neisseriales</taxon>
        <taxon>Neisseriaceae</taxon>
        <taxon>Alysiella</taxon>
    </lineage>
</organism>
<dbReference type="OrthoDB" id="9951082at2"/>
<sequence length="217" mass="25895">MQEQFIYFLNNWQTYLPIIRENSAIIVAIILFFMIWALKSQIKRQNRRFLRELKQEFSKQMQTTQKTENVSANYVKANLIEQKILVHQDIVNLKAERMVEQQSLGEGGLSAKRYYYYFKEFKDIVVNNRFYLAQETEFVFSQIMQDHAASLLKLKHLEHEFAELANEAPTDRYALEQLIEQETIVLESFYQESRVEMERFLEMIDNDVLALRAEIDG</sequence>
<keyword evidence="1" id="KW-0472">Membrane</keyword>
<evidence type="ECO:0000256" key="1">
    <source>
        <dbReference type="SAM" id="Phobius"/>
    </source>
</evidence>
<dbReference type="Proteomes" id="UP000254209">
    <property type="component" value="Unassembled WGS sequence"/>
</dbReference>
<dbReference type="AlphaFoldDB" id="A0A376BXW2"/>